<dbReference type="InterPro" id="IPR001131">
    <property type="entry name" value="Peptidase_M24B_aminopep-P_CS"/>
</dbReference>
<dbReference type="Pfam" id="PF00557">
    <property type="entry name" value="Peptidase_M24"/>
    <property type="match status" value="1"/>
</dbReference>
<dbReference type="EC" id="3.4.13.9" evidence="10"/>
<evidence type="ECO:0000256" key="7">
    <source>
        <dbReference type="ARBA" id="ARBA00023049"/>
    </source>
</evidence>
<dbReference type="SUPFAM" id="SSF53092">
    <property type="entry name" value="Creatinase/prolidase N-terminal domain"/>
    <property type="match status" value="1"/>
</dbReference>
<dbReference type="InterPro" id="IPR052433">
    <property type="entry name" value="X-Pro_dipept-like"/>
</dbReference>
<comment type="similarity">
    <text evidence="9">Belongs to the peptidase M24B family. Eukaryotic-type prolidase subfamily.</text>
</comment>
<dbReference type="InterPro" id="IPR036005">
    <property type="entry name" value="Creatinase/aminopeptidase-like"/>
</dbReference>
<dbReference type="CDD" id="cd01087">
    <property type="entry name" value="Prolidase"/>
    <property type="match status" value="1"/>
</dbReference>
<evidence type="ECO:0000313" key="18">
    <source>
        <dbReference type="EMBL" id="CAG6719499.1"/>
    </source>
</evidence>
<evidence type="ECO:0000256" key="3">
    <source>
        <dbReference type="ARBA" id="ARBA00022670"/>
    </source>
</evidence>
<dbReference type="Pfam" id="PF05195">
    <property type="entry name" value="AMP_N"/>
    <property type="match status" value="1"/>
</dbReference>
<protein>
    <recommendedName>
        <fullName evidence="11">Xaa-Pro dipeptidase</fullName>
        <ecNumber evidence="10">3.4.13.9</ecNumber>
    </recommendedName>
    <alternativeName>
        <fullName evidence="14">Imidodipeptidase</fullName>
    </alternativeName>
    <alternativeName>
        <fullName evidence="12">Peptidase D</fullName>
    </alternativeName>
    <alternativeName>
        <fullName evidence="13">Proline dipeptidase</fullName>
    </alternativeName>
</protein>
<sequence>MEERKSTEPSFSKGAHTCAVPLKLFALNRSRLVEALNNTGHIEPNSFVLLQGGSSCPLYDTDVEYDTFRQESYFHWTFGVYEPDFYGVVDVKSGRSILFAPRLSEAYVVWMGHLPTLEEYKERYKVDEVHFVDEMVQVLQSKSPSVLLTLAGINTDSDLPAIEATFKGIEKFQTDNKILFPVIAECRVIKTDLELNVLRYASRISSEAHRSVMRKISPGMHEYQAEAIFKHYIHYVGGSRHVAYTCICASGCNGAVLHYGHASAPNDKQILDGDMLVFDMGSSYYGYASDITCSYPVNGKFTDRQANIYTAVLDANRAVMKAALPGVSWVDMHRLANQVVLTKLLEMGLLRGSVDELLEHNIGSLFQPHGLGHLLGIDVHDVGGYLPHCPPRPTIAGFKSLRFARKLKENMVLTIEPGCYFIPPILEKAFKDETISHLLNQDKLREFFNFGGVRIEDVVVIKATGVENLTDVPRTVQEIEKWMEKKQTVSA</sequence>
<dbReference type="PANTHER" id="PTHR48480:SF2">
    <property type="entry name" value="PEPTIDASE D"/>
    <property type="match status" value="1"/>
</dbReference>
<dbReference type="GO" id="GO:0030145">
    <property type="term" value="F:manganese ion binding"/>
    <property type="evidence" value="ECO:0007669"/>
    <property type="project" value="InterPro"/>
</dbReference>
<keyword evidence="3" id="KW-0645">Protease</keyword>
<keyword evidence="8" id="KW-0464">Manganese</keyword>
<organism evidence="18">
    <name type="scientific">Cacopsylla melanoneura</name>
    <dbReference type="NCBI Taxonomy" id="428564"/>
    <lineage>
        <taxon>Eukaryota</taxon>
        <taxon>Metazoa</taxon>
        <taxon>Ecdysozoa</taxon>
        <taxon>Arthropoda</taxon>
        <taxon>Hexapoda</taxon>
        <taxon>Insecta</taxon>
        <taxon>Pterygota</taxon>
        <taxon>Neoptera</taxon>
        <taxon>Paraneoptera</taxon>
        <taxon>Hemiptera</taxon>
        <taxon>Sternorrhyncha</taxon>
        <taxon>Psylloidea</taxon>
        <taxon>Psyllidae</taxon>
        <taxon>Psyllinae</taxon>
        <taxon>Cacopsylla</taxon>
    </lineage>
</organism>
<keyword evidence="5" id="KW-0378">Hydrolase</keyword>
<dbReference type="InterPro" id="IPR029149">
    <property type="entry name" value="Creatin/AminoP/Spt16_N"/>
</dbReference>
<dbReference type="FunFam" id="3.90.230.10:FF:000002">
    <property type="entry name" value="Xaa-Pro aminopeptidase 3"/>
    <property type="match status" value="1"/>
</dbReference>
<comment type="catalytic activity">
    <reaction evidence="15">
        <text>Xaa-L-Pro dipeptide + H2O = an L-alpha-amino acid + L-proline</text>
        <dbReference type="Rhea" id="RHEA:76407"/>
        <dbReference type="ChEBI" id="CHEBI:15377"/>
        <dbReference type="ChEBI" id="CHEBI:59869"/>
        <dbReference type="ChEBI" id="CHEBI:60039"/>
        <dbReference type="ChEBI" id="CHEBI:195196"/>
        <dbReference type="EC" id="3.4.13.9"/>
    </reaction>
</comment>
<keyword evidence="7" id="KW-0482">Metalloprotease</keyword>
<accession>A0A8D8V8X3</accession>
<evidence type="ECO:0000256" key="2">
    <source>
        <dbReference type="ARBA" id="ARBA00011738"/>
    </source>
</evidence>
<dbReference type="EMBL" id="HBUF01358911">
    <property type="protein sequence ID" value="CAG6719499.1"/>
    <property type="molecule type" value="Transcribed_RNA"/>
</dbReference>
<dbReference type="GO" id="GO:0070006">
    <property type="term" value="F:metalloaminopeptidase activity"/>
    <property type="evidence" value="ECO:0007669"/>
    <property type="project" value="InterPro"/>
</dbReference>
<dbReference type="GO" id="GO:0006508">
    <property type="term" value="P:proteolysis"/>
    <property type="evidence" value="ECO:0007669"/>
    <property type="project" value="UniProtKB-KW"/>
</dbReference>
<evidence type="ECO:0000256" key="9">
    <source>
        <dbReference type="ARBA" id="ARBA00043990"/>
    </source>
</evidence>
<evidence type="ECO:0000256" key="11">
    <source>
        <dbReference type="ARBA" id="ARBA00044141"/>
    </source>
</evidence>
<feature type="domain" description="Aminopeptidase P N-terminal" evidence="17">
    <location>
        <begin position="20"/>
        <end position="158"/>
    </location>
</feature>
<evidence type="ECO:0000256" key="13">
    <source>
        <dbReference type="ARBA" id="ARBA00044284"/>
    </source>
</evidence>
<evidence type="ECO:0000256" key="10">
    <source>
        <dbReference type="ARBA" id="ARBA00044051"/>
    </source>
</evidence>
<evidence type="ECO:0000256" key="5">
    <source>
        <dbReference type="ARBA" id="ARBA00022801"/>
    </source>
</evidence>
<evidence type="ECO:0000259" key="17">
    <source>
        <dbReference type="SMART" id="SM01011"/>
    </source>
</evidence>
<keyword evidence="6" id="KW-0224">Dipeptidase</keyword>
<keyword evidence="4 16" id="KW-0479">Metal-binding</keyword>
<proteinExistence type="inferred from homology"/>
<evidence type="ECO:0000256" key="1">
    <source>
        <dbReference type="ARBA" id="ARBA00001936"/>
    </source>
</evidence>
<evidence type="ECO:0000256" key="14">
    <source>
        <dbReference type="ARBA" id="ARBA00044351"/>
    </source>
</evidence>
<dbReference type="PROSITE" id="PS00491">
    <property type="entry name" value="PROLINE_PEPTIDASE"/>
    <property type="match status" value="1"/>
</dbReference>
<dbReference type="PANTHER" id="PTHR48480">
    <property type="match status" value="1"/>
</dbReference>
<dbReference type="Gene3D" id="3.40.350.10">
    <property type="entry name" value="Creatinase/prolidase N-terminal domain"/>
    <property type="match status" value="1"/>
</dbReference>
<dbReference type="Gene3D" id="3.90.230.10">
    <property type="entry name" value="Creatinase/methionine aminopeptidase superfamily"/>
    <property type="match status" value="1"/>
</dbReference>
<reference evidence="18" key="1">
    <citation type="submission" date="2021-05" db="EMBL/GenBank/DDBJ databases">
        <authorList>
            <person name="Alioto T."/>
            <person name="Alioto T."/>
            <person name="Gomez Garrido J."/>
        </authorList>
    </citation>
    <scope>NUCLEOTIDE SEQUENCE</scope>
</reference>
<evidence type="ECO:0000256" key="16">
    <source>
        <dbReference type="RuleBase" id="RU000590"/>
    </source>
</evidence>
<dbReference type="InterPro" id="IPR007865">
    <property type="entry name" value="Aminopep_P_N"/>
</dbReference>
<comment type="cofactor">
    <cofactor evidence="1">
        <name>Mn(2+)</name>
        <dbReference type="ChEBI" id="CHEBI:29035"/>
    </cofactor>
</comment>
<evidence type="ECO:0000256" key="4">
    <source>
        <dbReference type="ARBA" id="ARBA00022723"/>
    </source>
</evidence>
<name>A0A8D8V8X3_9HEMI</name>
<evidence type="ECO:0000256" key="8">
    <source>
        <dbReference type="ARBA" id="ARBA00023211"/>
    </source>
</evidence>
<evidence type="ECO:0000256" key="12">
    <source>
        <dbReference type="ARBA" id="ARBA00044252"/>
    </source>
</evidence>
<dbReference type="AlphaFoldDB" id="A0A8D8V8X3"/>
<dbReference type="SUPFAM" id="SSF55920">
    <property type="entry name" value="Creatinase/aminopeptidase"/>
    <property type="match status" value="1"/>
</dbReference>
<dbReference type="SMART" id="SM01011">
    <property type="entry name" value="AMP_N"/>
    <property type="match status" value="1"/>
</dbReference>
<comment type="subunit">
    <text evidence="2">Homodimer.</text>
</comment>
<dbReference type="InterPro" id="IPR000994">
    <property type="entry name" value="Pept_M24"/>
</dbReference>
<evidence type="ECO:0000256" key="15">
    <source>
        <dbReference type="ARBA" id="ARBA00048994"/>
    </source>
</evidence>
<evidence type="ECO:0000256" key="6">
    <source>
        <dbReference type="ARBA" id="ARBA00022997"/>
    </source>
</evidence>
<dbReference type="GO" id="GO:0102009">
    <property type="term" value="F:proline dipeptidase activity"/>
    <property type="evidence" value="ECO:0007669"/>
    <property type="project" value="UniProtKB-EC"/>
</dbReference>